<protein>
    <submittedName>
        <fullName evidence="4">Kelch repeat and BTB domain-containing protein 7-like</fullName>
    </submittedName>
</protein>
<dbReference type="PANTHER" id="PTHR24412">
    <property type="entry name" value="KELCH PROTEIN"/>
    <property type="match status" value="1"/>
</dbReference>
<dbReference type="InterPro" id="IPR015915">
    <property type="entry name" value="Kelch-typ_b-propeller"/>
</dbReference>
<dbReference type="GeneID" id="118423838"/>
<evidence type="ECO:0000256" key="2">
    <source>
        <dbReference type="ARBA" id="ARBA00022737"/>
    </source>
</evidence>
<accession>A0A9J7N1J6</accession>
<reference evidence="3" key="1">
    <citation type="journal article" date="2020" name="Nat. Ecol. Evol.">
        <title>Deeply conserved synteny resolves early events in vertebrate evolution.</title>
        <authorList>
            <person name="Simakov O."/>
            <person name="Marletaz F."/>
            <person name="Yue J.X."/>
            <person name="O'Connell B."/>
            <person name="Jenkins J."/>
            <person name="Brandt A."/>
            <person name="Calef R."/>
            <person name="Tung C.H."/>
            <person name="Huang T.K."/>
            <person name="Schmutz J."/>
            <person name="Satoh N."/>
            <person name="Yu J.K."/>
            <person name="Putnam N.H."/>
            <person name="Green R.E."/>
            <person name="Rokhsar D.S."/>
        </authorList>
    </citation>
    <scope>NUCLEOTIDE SEQUENCE [LARGE SCALE GENOMIC DNA]</scope>
    <source>
        <strain evidence="3">S238N-H82</strain>
    </source>
</reference>
<sequence length="321" mass="36778">MKPRLGMTTEMVMLSDIESEDLLYMNPRKGTYITCSYDYLPASTGMTVTTDNNIYMLENEGEDYDNLAIFKYNHAENMWGHDGMSAVSEFPNEGAGFLVEVDRILYYVSTDRGEDIGLVRIRKYNRHADQWQECSQLQLDIAVDESLALSCGTHLYFIMRSVMHCYDPSQNCWCDCTPPNLTARFSHFTAVAIGTEIFCTAFQFTQTMVYDTQSDCWQKLQGWTNPEALSVSHLPSLFVLENQLHILLKVYGKHGTCNYLVYVYDRSADAWRDLKATLPNKEYYAPAPMCPVARIYVPYLKGAQKHITSYAFQVNLQDKNA</sequence>
<evidence type="ECO:0000313" key="3">
    <source>
        <dbReference type="Proteomes" id="UP000001554"/>
    </source>
</evidence>
<dbReference type="AlphaFoldDB" id="A0A9J7N1J6"/>
<keyword evidence="1" id="KW-0880">Kelch repeat</keyword>
<name>A0A9J7N1J6_BRAFL</name>
<keyword evidence="2" id="KW-0677">Repeat</keyword>
<dbReference type="PANTHER" id="PTHR24412:SF491">
    <property type="entry name" value="KELCH REPEAT AND BTB DOMAIN-CONTAINING PROTEIN 12"/>
    <property type="match status" value="1"/>
</dbReference>
<dbReference type="Gene3D" id="2.120.10.80">
    <property type="entry name" value="Kelch-type beta propeller"/>
    <property type="match status" value="1"/>
</dbReference>
<evidence type="ECO:0000313" key="4">
    <source>
        <dbReference type="RefSeq" id="XP_035688011.1"/>
    </source>
</evidence>
<dbReference type="KEGG" id="bfo:118423838"/>
<dbReference type="SUPFAM" id="SSF117281">
    <property type="entry name" value="Kelch motif"/>
    <property type="match status" value="1"/>
</dbReference>
<dbReference type="OMA" id="CEYNHTE"/>
<dbReference type="OrthoDB" id="6359816at2759"/>
<evidence type="ECO:0000256" key="1">
    <source>
        <dbReference type="ARBA" id="ARBA00022441"/>
    </source>
</evidence>
<dbReference type="Proteomes" id="UP000001554">
    <property type="component" value="Chromosome 10"/>
</dbReference>
<gene>
    <name evidence="4" type="primary">LOC118423838</name>
</gene>
<reference evidence="4" key="2">
    <citation type="submission" date="2025-08" db="UniProtKB">
        <authorList>
            <consortium name="RefSeq"/>
        </authorList>
    </citation>
    <scope>IDENTIFICATION</scope>
    <source>
        <strain evidence="4">S238N-H82</strain>
        <tissue evidence="4">Testes</tissue>
    </source>
</reference>
<keyword evidence="3" id="KW-1185">Reference proteome</keyword>
<proteinExistence type="predicted"/>
<dbReference type="RefSeq" id="XP_035688011.1">
    <property type="nucleotide sequence ID" value="XM_035832118.1"/>
</dbReference>
<organism evidence="3 4">
    <name type="scientific">Branchiostoma floridae</name>
    <name type="common">Florida lancelet</name>
    <name type="synonym">Amphioxus</name>
    <dbReference type="NCBI Taxonomy" id="7739"/>
    <lineage>
        <taxon>Eukaryota</taxon>
        <taxon>Metazoa</taxon>
        <taxon>Chordata</taxon>
        <taxon>Cephalochordata</taxon>
        <taxon>Leptocardii</taxon>
        <taxon>Amphioxiformes</taxon>
        <taxon>Branchiostomatidae</taxon>
        <taxon>Branchiostoma</taxon>
    </lineage>
</organism>